<evidence type="ECO:0000313" key="2">
    <source>
        <dbReference type="Proteomes" id="UP000826271"/>
    </source>
</evidence>
<dbReference type="PANTHER" id="PTHR22930:SF293">
    <property type="entry name" value="PROTEIN ALP1-LIKE"/>
    <property type="match status" value="1"/>
</dbReference>
<reference evidence="1" key="1">
    <citation type="submission" date="2019-10" db="EMBL/GenBank/DDBJ databases">
        <authorList>
            <person name="Zhang R."/>
            <person name="Pan Y."/>
            <person name="Wang J."/>
            <person name="Ma R."/>
            <person name="Yu S."/>
        </authorList>
    </citation>
    <scope>NUCLEOTIDE SEQUENCE</scope>
    <source>
        <strain evidence="1">LA-IB0</strain>
        <tissue evidence="1">Leaf</tissue>
    </source>
</reference>
<dbReference type="AlphaFoldDB" id="A0AAV6XBL3"/>
<comment type="caution">
    <text evidence="1">The sequence shown here is derived from an EMBL/GenBank/DDBJ whole genome shotgun (WGS) entry which is preliminary data.</text>
</comment>
<organism evidence="1 2">
    <name type="scientific">Buddleja alternifolia</name>
    <dbReference type="NCBI Taxonomy" id="168488"/>
    <lineage>
        <taxon>Eukaryota</taxon>
        <taxon>Viridiplantae</taxon>
        <taxon>Streptophyta</taxon>
        <taxon>Embryophyta</taxon>
        <taxon>Tracheophyta</taxon>
        <taxon>Spermatophyta</taxon>
        <taxon>Magnoliopsida</taxon>
        <taxon>eudicotyledons</taxon>
        <taxon>Gunneridae</taxon>
        <taxon>Pentapetalae</taxon>
        <taxon>asterids</taxon>
        <taxon>lamiids</taxon>
        <taxon>Lamiales</taxon>
        <taxon>Scrophulariaceae</taxon>
        <taxon>Buddlejeae</taxon>
        <taxon>Buddleja</taxon>
    </lineage>
</organism>
<gene>
    <name evidence="1" type="ORF">BUALT_Bualt08G0024700</name>
</gene>
<dbReference type="InterPro" id="IPR045249">
    <property type="entry name" value="HARBI1-like"/>
</dbReference>
<dbReference type="EMBL" id="WHWC01000008">
    <property type="protein sequence ID" value="KAG8377357.1"/>
    <property type="molecule type" value="Genomic_DNA"/>
</dbReference>
<evidence type="ECO:0000313" key="1">
    <source>
        <dbReference type="EMBL" id="KAG8377357.1"/>
    </source>
</evidence>
<proteinExistence type="predicted"/>
<dbReference type="PANTHER" id="PTHR22930">
    <property type="match status" value="1"/>
</dbReference>
<evidence type="ECO:0008006" key="3">
    <source>
        <dbReference type="Google" id="ProtNLM"/>
    </source>
</evidence>
<name>A0AAV6XBL3_9LAMI</name>
<keyword evidence="2" id="KW-1185">Reference proteome</keyword>
<protein>
    <recommendedName>
        <fullName evidence="3">DDE Tnp4 domain-containing protein</fullName>
    </recommendedName>
</protein>
<dbReference type="Proteomes" id="UP000826271">
    <property type="component" value="Unassembled WGS sequence"/>
</dbReference>
<accession>A0AAV6XBL3</accession>
<sequence>MNFFIHVTRNYYLCDFGYTNGDGFLAPYRGVRYHMQEWNSCRVPPANEYEFFDKTNAKARNVIERSFGILKVRWAILRKMPIDPLEAESLEIDNPTNDPDVAYIEQVEPSYQWTNWRDNLARAMFQEWRDNH</sequence>